<comment type="caution">
    <text evidence="3">The sequence shown here is derived from an EMBL/GenBank/DDBJ whole genome shotgun (WGS) entry which is preliminary data.</text>
</comment>
<dbReference type="OrthoDB" id="9783791at2"/>
<dbReference type="Gene3D" id="3.90.550.10">
    <property type="entry name" value="Spore Coat Polysaccharide Biosynthesis Protein SpsA, Chain A"/>
    <property type="match status" value="1"/>
</dbReference>
<dbReference type="PANTHER" id="PTHR43179:SF7">
    <property type="entry name" value="RHAMNOSYLTRANSFERASE WBBL"/>
    <property type="match status" value="1"/>
</dbReference>
<name>A0A1V4HVS9_NITVU</name>
<dbReference type="SUPFAM" id="SSF53448">
    <property type="entry name" value="Nucleotide-diphospho-sugar transferases"/>
    <property type="match status" value="1"/>
</dbReference>
<dbReference type="EMBL" id="MWPQ01000051">
    <property type="protein sequence ID" value="OPH81945.1"/>
    <property type="molecule type" value="Genomic_DNA"/>
</dbReference>
<dbReference type="AlphaFoldDB" id="A0A1V4HVS9"/>
<proteinExistence type="predicted"/>
<organism evidence="3 4">
    <name type="scientific">Nitrobacter vulgaris</name>
    <dbReference type="NCBI Taxonomy" id="29421"/>
    <lineage>
        <taxon>Bacteria</taxon>
        <taxon>Pseudomonadati</taxon>
        <taxon>Pseudomonadota</taxon>
        <taxon>Alphaproteobacteria</taxon>
        <taxon>Hyphomicrobiales</taxon>
        <taxon>Nitrobacteraceae</taxon>
        <taxon>Nitrobacter</taxon>
    </lineage>
</organism>
<dbReference type="PANTHER" id="PTHR43179">
    <property type="entry name" value="RHAMNOSYLTRANSFERASE WBBL"/>
    <property type="match status" value="1"/>
</dbReference>
<protein>
    <submittedName>
        <fullName evidence="3">Glycosyltransferase</fullName>
    </submittedName>
</protein>
<dbReference type="RefSeq" id="WP_079447729.1">
    <property type="nucleotide sequence ID" value="NZ_MWPQ01000051.1"/>
</dbReference>
<dbReference type="InterPro" id="IPR029044">
    <property type="entry name" value="Nucleotide-diphossugar_trans"/>
</dbReference>
<dbReference type="Pfam" id="PF02709">
    <property type="entry name" value="Glyco_transf_7C"/>
    <property type="match status" value="1"/>
</dbReference>
<accession>A0A1V4HVS9</accession>
<evidence type="ECO:0000259" key="2">
    <source>
        <dbReference type="Pfam" id="PF02709"/>
    </source>
</evidence>
<sequence>MNMLEAPLLPVALRNFDESRYLESNPHARHALTSGEAASALDHYLRFGIDENKHSTIRREPGAVACSVERYLVSESGFCLIIGWLADEGCETPRMKLIGGDFTVELPRTACFRQARKDVEQHIREGAYDYGFVGFGQSPSKSLLKQPLLFQVASLTGTFQTKITPEIVSDKRLLNTLLQIIATCESHSGKQASLNSFLCGASGTALIQLFRSHVASAVSNSYVERFRPRKVSSSFVTVLFGSTEPIKLQPMLFREAGIDFGEWIYVCNSPEDADEVLRYARLMSDLYDVMITVIALGDNAGFGAANNAAIDHAASNRIFIINPDVYAIPAYARQMKQVLADTKLGKTLWGGLLFYDDHNLMHSGMFIDKDEFVRRNSLNRTDDSVLAPYGRLLRVEHFDKGVPFSEPEWQKPRAVPAITGAVMSFEKPMFEKLGGFSTRYIYGHYEDADLSLRWNASNGPVCVHPQIRLVHLEGQGSRARGEEYRGASMANRYFFTAEHGAYFDKHLAKTSRRTP</sequence>
<dbReference type="GO" id="GO:0016740">
    <property type="term" value="F:transferase activity"/>
    <property type="evidence" value="ECO:0007669"/>
    <property type="project" value="UniProtKB-KW"/>
</dbReference>
<keyword evidence="1 3" id="KW-0808">Transferase</keyword>
<dbReference type="Proteomes" id="UP000189940">
    <property type="component" value="Unassembled WGS sequence"/>
</dbReference>
<evidence type="ECO:0000313" key="3">
    <source>
        <dbReference type="EMBL" id="OPH81945.1"/>
    </source>
</evidence>
<feature type="domain" description="Galactosyltransferase C-terminal" evidence="2">
    <location>
        <begin position="407"/>
        <end position="466"/>
    </location>
</feature>
<dbReference type="InterPro" id="IPR027791">
    <property type="entry name" value="Galactosyl_T_C"/>
</dbReference>
<dbReference type="STRING" id="29421.B2M20_14340"/>
<gene>
    <name evidence="3" type="ORF">B2M20_14340</name>
</gene>
<evidence type="ECO:0000256" key="1">
    <source>
        <dbReference type="ARBA" id="ARBA00022679"/>
    </source>
</evidence>
<evidence type="ECO:0000313" key="4">
    <source>
        <dbReference type="Proteomes" id="UP000189940"/>
    </source>
</evidence>
<keyword evidence="4" id="KW-1185">Reference proteome</keyword>
<reference evidence="3 4" key="1">
    <citation type="submission" date="2017-02" db="EMBL/GenBank/DDBJ databases">
        <title>Genome sequence of the nitrite-oxidizing bacterium Nitrobacter vulgaris strain Ab1.</title>
        <authorList>
            <person name="Mellbye B.L."/>
            <person name="Davis E.W."/>
            <person name="Spieck E."/>
            <person name="Chang J.H."/>
            <person name="Bottomley P.J."/>
            <person name="Sayavedra-Soto L.A."/>
        </authorList>
    </citation>
    <scope>NUCLEOTIDE SEQUENCE [LARGE SCALE GENOMIC DNA]</scope>
    <source>
        <strain evidence="3 4">Ab1</strain>
    </source>
</reference>